<keyword evidence="2 4" id="KW-0442">Lipid degradation</keyword>
<name>C4ZDN1_AGARV</name>
<dbReference type="InterPro" id="IPR050301">
    <property type="entry name" value="NTE"/>
</dbReference>
<dbReference type="PANTHER" id="PTHR14226">
    <property type="entry name" value="NEUROPATHY TARGET ESTERASE/SWISS CHEESE D.MELANOGASTER"/>
    <property type="match status" value="1"/>
</dbReference>
<dbReference type="SUPFAM" id="SSF52151">
    <property type="entry name" value="FabD/lysophospholipase-like"/>
    <property type="match status" value="1"/>
</dbReference>
<keyword evidence="6" id="KW-0645">Protease</keyword>
<dbReference type="SMR" id="C4ZDN1"/>
<dbReference type="PROSITE" id="PS51635">
    <property type="entry name" value="PNPLA"/>
    <property type="match status" value="1"/>
</dbReference>
<dbReference type="InterPro" id="IPR037483">
    <property type="entry name" value="YjjU-like"/>
</dbReference>
<keyword evidence="3 4" id="KW-0443">Lipid metabolism</keyword>
<dbReference type="STRING" id="515619.EUBREC_3280"/>
<reference evidence="6 7" key="1">
    <citation type="journal article" date="2009" name="Proc. Natl. Acad. Sci. U.S.A.">
        <title>Characterizing a model human gut microbiota composed of members of its two dominant bacterial phyla.</title>
        <authorList>
            <person name="Mahowald M.A."/>
            <person name="Rey F.E."/>
            <person name="Seedorf H."/>
            <person name="Turnbaugh P.J."/>
            <person name="Fulton R.S."/>
            <person name="Wollam A."/>
            <person name="Shah N."/>
            <person name="Wang C."/>
            <person name="Magrini V."/>
            <person name="Wilson R.K."/>
            <person name="Cantarel B.L."/>
            <person name="Coutinho P.M."/>
            <person name="Henrissat B."/>
            <person name="Crock L.W."/>
            <person name="Russell A."/>
            <person name="Verberkmoes N.C."/>
            <person name="Hettich R.L."/>
            <person name="Gordon J.I."/>
        </authorList>
    </citation>
    <scope>NUCLEOTIDE SEQUENCE [LARGE SCALE GENOMIC DNA]</scope>
    <source>
        <strain evidence="7">ATCC 33656 / DSM 3377 / JCM 17463 / KCTC 5835 / LMG 30912 / VPI 0990</strain>
    </source>
</reference>
<dbReference type="AlphaFoldDB" id="C4ZDN1"/>
<dbReference type="PaxDb" id="515619-EUBREC_3280"/>
<dbReference type="Proteomes" id="UP000001477">
    <property type="component" value="Chromosome"/>
</dbReference>
<dbReference type="InterPro" id="IPR016035">
    <property type="entry name" value="Acyl_Trfase/lysoPLipase"/>
</dbReference>
<comment type="caution">
    <text evidence="4">Lacks conserved residue(s) required for the propagation of feature annotation.</text>
</comment>
<evidence type="ECO:0000256" key="1">
    <source>
        <dbReference type="ARBA" id="ARBA00022801"/>
    </source>
</evidence>
<feature type="active site" description="Nucleophile" evidence="4">
    <location>
        <position position="45"/>
    </location>
</feature>
<feature type="short sequence motif" description="GXSXG" evidence="4">
    <location>
        <begin position="43"/>
        <end position="47"/>
    </location>
</feature>
<sequence length="287" mass="33080">MEAEMSDERCALVLEGGAMRGMYTAGVLDCFMDHDISFDAVIGVSAGALFGVNLLSKQRGRVIRYNKRFNSDKNYMGIRPLLREKNIVSTKYAYDTVPRELDPFDDEEYKKSDIPFYAVVTNIRTGKPEYVQIKSVFDQMDVLRASGSMPVVSKPVKLGNEWYLDGAVTDSIPYEHMLDMGYDRVVVVLTKPADYIKKPMPRLFTSVYKKRFPRFYEAFSNRHIMYNYQLEHLKELEKQGIAEVLRPSEHIKISKVEKDPNKLESLYQLGLRDAKRLLADKQGMEKQ</sequence>
<dbReference type="Pfam" id="PF01734">
    <property type="entry name" value="Patatin"/>
    <property type="match status" value="1"/>
</dbReference>
<feature type="domain" description="PNPLA" evidence="5">
    <location>
        <begin position="12"/>
        <end position="178"/>
    </location>
</feature>
<dbReference type="CDD" id="cd07208">
    <property type="entry name" value="Pat_hypo_Ecoli_yjju_like"/>
    <property type="match status" value="1"/>
</dbReference>
<evidence type="ECO:0000256" key="2">
    <source>
        <dbReference type="ARBA" id="ARBA00022963"/>
    </source>
</evidence>
<evidence type="ECO:0000256" key="3">
    <source>
        <dbReference type="ARBA" id="ARBA00023098"/>
    </source>
</evidence>
<dbReference type="EMBL" id="CP001107">
    <property type="protein sequence ID" value="ACR77007.1"/>
    <property type="molecule type" value="Genomic_DNA"/>
</dbReference>
<dbReference type="Gene3D" id="3.40.1090.10">
    <property type="entry name" value="Cytosolic phospholipase A2 catalytic domain"/>
    <property type="match status" value="2"/>
</dbReference>
<evidence type="ECO:0000313" key="6">
    <source>
        <dbReference type="EMBL" id="ACR77007.1"/>
    </source>
</evidence>
<accession>C4ZDN1</accession>
<dbReference type="KEGG" id="ere:EUBREC_3280"/>
<feature type="active site" description="Proton acceptor" evidence="4">
    <location>
        <position position="165"/>
    </location>
</feature>
<evidence type="ECO:0000313" key="7">
    <source>
        <dbReference type="Proteomes" id="UP000001477"/>
    </source>
</evidence>
<dbReference type="HOGENOM" id="CLU_048271_1_0_9"/>
<keyword evidence="1 4" id="KW-0378">Hydrolase</keyword>
<dbReference type="GO" id="GO:0008233">
    <property type="term" value="F:peptidase activity"/>
    <property type="evidence" value="ECO:0007669"/>
    <property type="project" value="UniProtKB-KW"/>
</dbReference>
<organism evidence="6 7">
    <name type="scientific">Agathobacter rectalis (strain ATCC 33656 / DSM 3377 / JCM 17463 / KCTC 5835 / VPI 0990)</name>
    <name type="common">Eubacterium rectale</name>
    <dbReference type="NCBI Taxonomy" id="515619"/>
    <lineage>
        <taxon>Bacteria</taxon>
        <taxon>Bacillati</taxon>
        <taxon>Bacillota</taxon>
        <taxon>Clostridia</taxon>
        <taxon>Lachnospirales</taxon>
        <taxon>Lachnospiraceae</taxon>
        <taxon>Agathobacter</taxon>
    </lineage>
</organism>
<feature type="short sequence motif" description="DGA/G" evidence="4">
    <location>
        <begin position="165"/>
        <end position="167"/>
    </location>
</feature>
<dbReference type="GO" id="GO:0016042">
    <property type="term" value="P:lipid catabolic process"/>
    <property type="evidence" value="ECO:0007669"/>
    <property type="project" value="UniProtKB-UniRule"/>
</dbReference>
<dbReference type="Pfam" id="PF19890">
    <property type="entry name" value="DUF6363"/>
    <property type="match status" value="1"/>
</dbReference>
<dbReference type="GO" id="GO:0006508">
    <property type="term" value="P:proteolysis"/>
    <property type="evidence" value="ECO:0007669"/>
    <property type="project" value="UniProtKB-KW"/>
</dbReference>
<evidence type="ECO:0000259" key="5">
    <source>
        <dbReference type="PROSITE" id="PS51635"/>
    </source>
</evidence>
<protein>
    <submittedName>
        <fullName evidence="6">Serine protease</fullName>
    </submittedName>
</protein>
<dbReference type="InterPro" id="IPR002641">
    <property type="entry name" value="PNPLA_dom"/>
</dbReference>
<evidence type="ECO:0000256" key="4">
    <source>
        <dbReference type="PROSITE-ProRule" id="PRU01161"/>
    </source>
</evidence>
<dbReference type="InterPro" id="IPR045943">
    <property type="entry name" value="DUF6363"/>
</dbReference>
<proteinExistence type="predicted"/>
<dbReference type="PANTHER" id="PTHR14226:SF25">
    <property type="entry name" value="PHOSPHOESTERASE"/>
    <property type="match status" value="1"/>
</dbReference>
<gene>
    <name evidence="6" type="ordered locus">EUBREC_3280</name>
</gene>